<dbReference type="GO" id="GO:0016746">
    <property type="term" value="F:acyltransferase activity"/>
    <property type="evidence" value="ECO:0007669"/>
    <property type="project" value="UniProtKB-KW"/>
</dbReference>
<evidence type="ECO:0000256" key="2">
    <source>
        <dbReference type="ARBA" id="ARBA00022475"/>
    </source>
</evidence>
<reference evidence="9" key="1">
    <citation type="journal article" date="2019" name="Int. J. Syst. Evol. Microbiol.">
        <title>The Global Catalogue of Microorganisms (GCM) 10K type strain sequencing project: providing services to taxonomists for standard genome sequencing and annotation.</title>
        <authorList>
            <consortium name="The Broad Institute Genomics Platform"/>
            <consortium name="The Broad Institute Genome Sequencing Center for Infectious Disease"/>
            <person name="Wu L."/>
            <person name="Ma J."/>
        </authorList>
    </citation>
    <scope>NUCLEOTIDE SEQUENCE [LARGE SCALE GENOMIC DNA]</scope>
    <source>
        <strain evidence="9">NBRC 105857</strain>
    </source>
</reference>
<accession>A0ABQ5YXM5</accession>
<dbReference type="RefSeq" id="WP_284281981.1">
    <property type="nucleotide sequence ID" value="NZ_BSOJ01000028.1"/>
</dbReference>
<gene>
    <name evidence="8" type="ORF">GCM10007875_23330</name>
</gene>
<evidence type="ECO:0000313" key="9">
    <source>
        <dbReference type="Proteomes" id="UP001156664"/>
    </source>
</evidence>
<name>A0ABQ5YXM5_9BURK</name>
<keyword evidence="7" id="KW-0812">Transmembrane</keyword>
<sequence length="291" mass="32322">MIRLLFYFLSRWPLWALHAFGSALGWAIYTLSPSYRRKMFAHASVAYPDPALCKRVVHSSVGQAGKAILELPFLWGRTTAEGAASCTDYIGWEVIEAAQRAGKGIIFLTPHLGSFESTAQVFSARAPITVLYRPNRNAQLQQIIEASRKRENVAIAPTTLAGVKVLLKALRRGEAVGMLPDQVPNYQEGVWAPMFGKTAYTMTLPASLFHASGATIILALGIRKPWGRGFTLILEKGPESLSKEPHLAAAEINRAMESLIMRYPSQYYWGYERYKAPKGQPDNHNQTETVL</sequence>
<evidence type="ECO:0000256" key="3">
    <source>
        <dbReference type="ARBA" id="ARBA00022519"/>
    </source>
</evidence>
<dbReference type="InterPro" id="IPR004960">
    <property type="entry name" value="LipA_acyltrans"/>
</dbReference>
<evidence type="ECO:0000256" key="4">
    <source>
        <dbReference type="ARBA" id="ARBA00022679"/>
    </source>
</evidence>
<dbReference type="PIRSF" id="PIRSF026649">
    <property type="entry name" value="MsbB"/>
    <property type="match status" value="1"/>
</dbReference>
<evidence type="ECO:0000256" key="7">
    <source>
        <dbReference type="SAM" id="Phobius"/>
    </source>
</evidence>
<feature type="transmembrane region" description="Helical" evidence="7">
    <location>
        <begin position="12"/>
        <end position="31"/>
    </location>
</feature>
<dbReference type="PANTHER" id="PTHR30606:SF10">
    <property type="entry name" value="PHOSPHATIDYLINOSITOL MANNOSIDE ACYLTRANSFERASE"/>
    <property type="match status" value="1"/>
</dbReference>
<protein>
    <submittedName>
        <fullName evidence="8">Acyltransferase</fullName>
    </submittedName>
</protein>
<keyword evidence="5 7" id="KW-0472">Membrane</keyword>
<dbReference type="Proteomes" id="UP001156664">
    <property type="component" value="Unassembled WGS sequence"/>
</dbReference>
<comment type="subcellular location">
    <subcellularLocation>
        <location evidence="1">Cell inner membrane</location>
    </subcellularLocation>
</comment>
<keyword evidence="2" id="KW-1003">Cell membrane</keyword>
<dbReference type="CDD" id="cd07984">
    <property type="entry name" value="LPLAT_LABLAT-like"/>
    <property type="match status" value="1"/>
</dbReference>
<organism evidence="8 9">
    <name type="scientific">Limnobacter litoralis</name>
    <dbReference type="NCBI Taxonomy" id="481366"/>
    <lineage>
        <taxon>Bacteria</taxon>
        <taxon>Pseudomonadati</taxon>
        <taxon>Pseudomonadota</taxon>
        <taxon>Betaproteobacteria</taxon>
        <taxon>Burkholderiales</taxon>
        <taxon>Burkholderiaceae</taxon>
        <taxon>Limnobacter</taxon>
    </lineage>
</organism>
<keyword evidence="4" id="KW-0808">Transferase</keyword>
<dbReference type="EMBL" id="BSOJ01000028">
    <property type="protein sequence ID" value="GLR27242.1"/>
    <property type="molecule type" value="Genomic_DNA"/>
</dbReference>
<dbReference type="Pfam" id="PF03279">
    <property type="entry name" value="Lip_A_acyltrans"/>
    <property type="match status" value="1"/>
</dbReference>
<proteinExistence type="predicted"/>
<evidence type="ECO:0000256" key="1">
    <source>
        <dbReference type="ARBA" id="ARBA00004533"/>
    </source>
</evidence>
<evidence type="ECO:0000313" key="8">
    <source>
        <dbReference type="EMBL" id="GLR27242.1"/>
    </source>
</evidence>
<comment type="caution">
    <text evidence="8">The sequence shown here is derived from an EMBL/GenBank/DDBJ whole genome shotgun (WGS) entry which is preliminary data.</text>
</comment>
<keyword evidence="7" id="KW-1133">Transmembrane helix</keyword>
<evidence type="ECO:0000256" key="6">
    <source>
        <dbReference type="ARBA" id="ARBA00023315"/>
    </source>
</evidence>
<keyword evidence="3" id="KW-0997">Cell inner membrane</keyword>
<keyword evidence="6 8" id="KW-0012">Acyltransferase</keyword>
<keyword evidence="9" id="KW-1185">Reference proteome</keyword>
<evidence type="ECO:0000256" key="5">
    <source>
        <dbReference type="ARBA" id="ARBA00023136"/>
    </source>
</evidence>
<dbReference type="NCBIfam" id="NF006487">
    <property type="entry name" value="PRK08905.1"/>
    <property type="match status" value="1"/>
</dbReference>
<dbReference type="PANTHER" id="PTHR30606">
    <property type="entry name" value="LIPID A BIOSYNTHESIS LAUROYL ACYLTRANSFERASE"/>
    <property type="match status" value="1"/>
</dbReference>